<feature type="region of interest" description="Disordered" evidence="1">
    <location>
        <begin position="122"/>
        <end position="146"/>
    </location>
</feature>
<comment type="caution">
    <text evidence="2">The sequence shown here is derived from an EMBL/GenBank/DDBJ whole genome shotgun (WGS) entry which is preliminary data.</text>
</comment>
<dbReference type="EMBL" id="BGZK01000763">
    <property type="protein sequence ID" value="GBP59493.1"/>
    <property type="molecule type" value="Genomic_DNA"/>
</dbReference>
<evidence type="ECO:0000313" key="3">
    <source>
        <dbReference type="Proteomes" id="UP000299102"/>
    </source>
</evidence>
<keyword evidence="3" id="KW-1185">Reference proteome</keyword>
<gene>
    <name evidence="2" type="ORF">EVAR_42398_1</name>
</gene>
<reference evidence="2 3" key="1">
    <citation type="journal article" date="2019" name="Commun. Biol.">
        <title>The bagworm genome reveals a unique fibroin gene that provides high tensile strength.</title>
        <authorList>
            <person name="Kono N."/>
            <person name="Nakamura H."/>
            <person name="Ohtoshi R."/>
            <person name="Tomita M."/>
            <person name="Numata K."/>
            <person name="Arakawa K."/>
        </authorList>
    </citation>
    <scope>NUCLEOTIDE SEQUENCE [LARGE SCALE GENOMIC DNA]</scope>
</reference>
<accession>A0A4C1X8I7</accession>
<organism evidence="2 3">
    <name type="scientific">Eumeta variegata</name>
    <name type="common">Bagworm moth</name>
    <name type="synonym">Eumeta japonica</name>
    <dbReference type="NCBI Taxonomy" id="151549"/>
    <lineage>
        <taxon>Eukaryota</taxon>
        <taxon>Metazoa</taxon>
        <taxon>Ecdysozoa</taxon>
        <taxon>Arthropoda</taxon>
        <taxon>Hexapoda</taxon>
        <taxon>Insecta</taxon>
        <taxon>Pterygota</taxon>
        <taxon>Neoptera</taxon>
        <taxon>Endopterygota</taxon>
        <taxon>Lepidoptera</taxon>
        <taxon>Glossata</taxon>
        <taxon>Ditrysia</taxon>
        <taxon>Tineoidea</taxon>
        <taxon>Psychidae</taxon>
        <taxon>Oiketicinae</taxon>
        <taxon>Eumeta</taxon>
    </lineage>
</organism>
<evidence type="ECO:0000256" key="1">
    <source>
        <dbReference type="SAM" id="MobiDB-lite"/>
    </source>
</evidence>
<dbReference type="AlphaFoldDB" id="A0A4C1X8I7"/>
<evidence type="ECO:0000313" key="2">
    <source>
        <dbReference type="EMBL" id="GBP59493.1"/>
    </source>
</evidence>
<proteinExistence type="predicted"/>
<name>A0A4C1X8I7_EUMVA</name>
<dbReference type="Proteomes" id="UP000299102">
    <property type="component" value="Unassembled WGS sequence"/>
</dbReference>
<protein>
    <submittedName>
        <fullName evidence="2">Uncharacterized protein</fullName>
    </submittedName>
</protein>
<sequence>MRKIGRRPRRGGGRVACGGRPAATAARAALALSPQVGFVHLFRNQCGDGHPSPRPAPPRQTLAATTHLSIFPYEFQAAAYAIQNTEPFKDRRIYVGLLGRYPLVRASAREYVERSFPDVVKGDGCQRPPTRTSPGWRRSSDSILTN</sequence>